<dbReference type="InterPro" id="IPR019546">
    <property type="entry name" value="TAT_signal_bac_arc"/>
</dbReference>
<keyword evidence="3" id="KW-1185">Reference proteome</keyword>
<feature type="signal peptide" evidence="1">
    <location>
        <begin position="1"/>
        <end position="29"/>
    </location>
</feature>
<reference evidence="2 3" key="1">
    <citation type="submission" date="2021-06" db="EMBL/GenBank/DDBJ databases">
        <authorList>
            <person name="Pan X."/>
        </authorList>
    </citation>
    <scope>NUCLEOTIDE SEQUENCE [LARGE SCALE GENOMIC DNA]</scope>
    <source>
        <strain evidence="2 3">4503</strain>
    </source>
</reference>
<comment type="caution">
    <text evidence="2">The sequence shown here is derived from an EMBL/GenBank/DDBJ whole genome shotgun (WGS) entry which is preliminary data.</text>
</comment>
<evidence type="ECO:0000256" key="1">
    <source>
        <dbReference type="SAM" id="SignalP"/>
    </source>
</evidence>
<dbReference type="PROSITE" id="PS51318">
    <property type="entry name" value="TAT"/>
    <property type="match status" value="1"/>
</dbReference>
<dbReference type="NCBIfam" id="TIGR01409">
    <property type="entry name" value="TAT_signal_seq"/>
    <property type="match status" value="1"/>
</dbReference>
<dbReference type="RefSeq" id="WP_216347285.1">
    <property type="nucleotide sequence ID" value="NZ_JAHLEM010000826.1"/>
</dbReference>
<feature type="chain" id="PRO_5046268704" evidence="1">
    <location>
        <begin position="30"/>
        <end position="52"/>
    </location>
</feature>
<keyword evidence="1" id="KW-0732">Signal</keyword>
<evidence type="ECO:0000313" key="3">
    <source>
        <dbReference type="Proteomes" id="UP000720508"/>
    </source>
</evidence>
<accession>A0ABS6CUQ5</accession>
<proteinExistence type="predicted"/>
<dbReference type="EMBL" id="JAHLEM010000826">
    <property type="protein sequence ID" value="MBU3870686.1"/>
    <property type="molecule type" value="Genomic_DNA"/>
</dbReference>
<name>A0ABS6CUQ5_9ACTN</name>
<sequence>MTSLNRRSFMGGCAAATLLAVTGTTVARAATGTTAPTTASDEAALQAAISDL</sequence>
<feature type="non-terminal residue" evidence="2">
    <location>
        <position position="52"/>
    </location>
</feature>
<evidence type="ECO:0000313" key="2">
    <source>
        <dbReference type="EMBL" id="MBU3870686.1"/>
    </source>
</evidence>
<gene>
    <name evidence="2" type="ORF">KN815_43585</name>
</gene>
<protein>
    <submittedName>
        <fullName evidence="2">Twin-arginine translocation signal domain-containing protein</fullName>
    </submittedName>
</protein>
<dbReference type="InterPro" id="IPR006311">
    <property type="entry name" value="TAT_signal"/>
</dbReference>
<dbReference type="Proteomes" id="UP000720508">
    <property type="component" value="Unassembled WGS sequence"/>
</dbReference>
<organism evidence="2 3">
    <name type="scientific">Streptomyces niphimycinicus</name>
    <dbReference type="NCBI Taxonomy" id="2842201"/>
    <lineage>
        <taxon>Bacteria</taxon>
        <taxon>Bacillati</taxon>
        <taxon>Actinomycetota</taxon>
        <taxon>Actinomycetes</taxon>
        <taxon>Kitasatosporales</taxon>
        <taxon>Streptomycetaceae</taxon>
        <taxon>Streptomyces</taxon>
    </lineage>
</organism>